<proteinExistence type="predicted"/>
<name>A0A509EDE2_9HYPH</name>
<dbReference type="EMBL" id="CABFPH010000036">
    <property type="protein sequence ID" value="VUD72190.1"/>
    <property type="molecule type" value="Genomic_DNA"/>
</dbReference>
<gene>
    <name evidence="1" type="ORF">MET9862_02785</name>
</gene>
<dbReference type="AlphaFoldDB" id="A0A509EDE2"/>
<dbReference type="Proteomes" id="UP000410984">
    <property type="component" value="Unassembled WGS sequence"/>
</dbReference>
<evidence type="ECO:0000313" key="2">
    <source>
        <dbReference type="Proteomes" id="UP000410984"/>
    </source>
</evidence>
<evidence type="ECO:0000313" key="1">
    <source>
        <dbReference type="EMBL" id="VUD72190.1"/>
    </source>
</evidence>
<dbReference type="OrthoDB" id="8005403at2"/>
<organism evidence="1 2">
    <name type="scientific">Methylobacterium symbioticum</name>
    <dbReference type="NCBI Taxonomy" id="2584084"/>
    <lineage>
        <taxon>Bacteria</taxon>
        <taxon>Pseudomonadati</taxon>
        <taxon>Pseudomonadota</taxon>
        <taxon>Alphaproteobacteria</taxon>
        <taxon>Hyphomicrobiales</taxon>
        <taxon>Methylobacteriaceae</taxon>
        <taxon>Methylobacterium</taxon>
    </lineage>
</organism>
<dbReference type="RefSeq" id="WP_142583525.1">
    <property type="nucleotide sequence ID" value="NZ_CABFPH010000036.1"/>
</dbReference>
<accession>A0A509EDE2</accession>
<reference evidence="1 2" key="1">
    <citation type="submission" date="2019-06" db="EMBL/GenBank/DDBJ databases">
        <authorList>
            <person name="Rodrigo-Torres L."/>
            <person name="Arahal R. D."/>
            <person name="Lucena T."/>
        </authorList>
    </citation>
    <scope>NUCLEOTIDE SEQUENCE [LARGE SCALE GENOMIC DNA]</scope>
    <source>
        <strain evidence="1 2">SB0023/3</strain>
    </source>
</reference>
<sequence length="59" mass="6442">MSDPDAVRLQLSVAATLWEIAAARSEREAPRVNAARRYLGAIHGATRLRKRLAGDDRAA</sequence>
<keyword evidence="2" id="KW-1185">Reference proteome</keyword>
<protein>
    <submittedName>
        <fullName evidence="1">Uncharacterized protein</fullName>
    </submittedName>
</protein>